<organism evidence="1">
    <name type="scientific">marine sediment metagenome</name>
    <dbReference type="NCBI Taxonomy" id="412755"/>
    <lineage>
        <taxon>unclassified sequences</taxon>
        <taxon>metagenomes</taxon>
        <taxon>ecological metagenomes</taxon>
    </lineage>
</organism>
<reference evidence="1" key="1">
    <citation type="journal article" date="2014" name="Front. Microbiol.">
        <title>High frequency of phylogenetically diverse reductive dehalogenase-homologous genes in deep subseafloor sedimentary metagenomes.</title>
        <authorList>
            <person name="Kawai M."/>
            <person name="Futagami T."/>
            <person name="Toyoda A."/>
            <person name="Takaki Y."/>
            <person name="Nishi S."/>
            <person name="Hori S."/>
            <person name="Arai W."/>
            <person name="Tsubouchi T."/>
            <person name="Morono Y."/>
            <person name="Uchiyama I."/>
            <person name="Ito T."/>
            <person name="Fujiyama A."/>
            <person name="Inagaki F."/>
            <person name="Takami H."/>
        </authorList>
    </citation>
    <scope>NUCLEOTIDE SEQUENCE</scope>
    <source>
        <strain evidence="1">Expedition CK06-06</strain>
    </source>
</reference>
<comment type="caution">
    <text evidence="1">The sequence shown here is derived from an EMBL/GenBank/DDBJ whole genome shotgun (WGS) entry which is preliminary data.</text>
</comment>
<gene>
    <name evidence="1" type="ORF">S01H4_22839</name>
</gene>
<proteinExistence type="predicted"/>
<dbReference type="EMBL" id="BART01010522">
    <property type="protein sequence ID" value="GAG89283.1"/>
    <property type="molecule type" value="Genomic_DNA"/>
</dbReference>
<protein>
    <submittedName>
        <fullName evidence="1">Uncharacterized protein</fullName>
    </submittedName>
</protein>
<sequence length="80" mass="8823">VVMEGAIPDAYAKTDVDAQMYAFNILGDIWRDLKDISGNAAYLPVNGMSIAAFVRAEEKIQENAGNFFTAELFFGWEGRA</sequence>
<dbReference type="AlphaFoldDB" id="X1BYK8"/>
<feature type="non-terminal residue" evidence="1">
    <location>
        <position position="1"/>
    </location>
</feature>
<accession>X1BYK8</accession>
<evidence type="ECO:0000313" key="1">
    <source>
        <dbReference type="EMBL" id="GAG89283.1"/>
    </source>
</evidence>
<name>X1BYK8_9ZZZZ</name>